<reference evidence="1 2" key="1">
    <citation type="journal article" date="2018" name="PLoS ONE">
        <title>The draft genome of Kipferlia bialata reveals reductive genome evolution in fornicate parasites.</title>
        <authorList>
            <person name="Tanifuji G."/>
            <person name="Takabayashi S."/>
            <person name="Kume K."/>
            <person name="Takagi M."/>
            <person name="Nakayama T."/>
            <person name="Kamikawa R."/>
            <person name="Inagaki Y."/>
            <person name="Hashimoto T."/>
        </authorList>
    </citation>
    <scope>NUCLEOTIDE SEQUENCE [LARGE SCALE GENOMIC DNA]</scope>
    <source>
        <strain evidence="1">NY0173</strain>
    </source>
</reference>
<evidence type="ECO:0000313" key="2">
    <source>
        <dbReference type="Proteomes" id="UP000265618"/>
    </source>
</evidence>
<feature type="non-terminal residue" evidence="1">
    <location>
        <position position="1"/>
    </location>
</feature>
<evidence type="ECO:0000313" key="1">
    <source>
        <dbReference type="EMBL" id="GIQ85399.1"/>
    </source>
</evidence>
<dbReference type="EMBL" id="BDIP01001921">
    <property type="protein sequence ID" value="GIQ85399.1"/>
    <property type="molecule type" value="Genomic_DNA"/>
</dbReference>
<accession>A0A9K3D168</accession>
<comment type="caution">
    <text evidence="1">The sequence shown here is derived from an EMBL/GenBank/DDBJ whole genome shotgun (WGS) entry which is preliminary data.</text>
</comment>
<gene>
    <name evidence="1" type="ORF">KIPB_007053</name>
</gene>
<organism evidence="1 2">
    <name type="scientific">Kipferlia bialata</name>
    <dbReference type="NCBI Taxonomy" id="797122"/>
    <lineage>
        <taxon>Eukaryota</taxon>
        <taxon>Metamonada</taxon>
        <taxon>Carpediemonas-like organisms</taxon>
        <taxon>Kipferlia</taxon>
    </lineage>
</organism>
<dbReference type="AlphaFoldDB" id="A0A9K3D168"/>
<name>A0A9K3D168_9EUKA</name>
<keyword evidence="2" id="KW-1185">Reference proteome</keyword>
<dbReference type="Proteomes" id="UP000265618">
    <property type="component" value="Unassembled WGS sequence"/>
</dbReference>
<protein>
    <submittedName>
        <fullName evidence="1">Uncharacterized protein</fullName>
    </submittedName>
</protein>
<sequence>MSSLTELVRRKTADPNFDPFGLKKKSAEEVAAIR</sequence>
<proteinExistence type="predicted"/>